<evidence type="ECO:0000256" key="1">
    <source>
        <dbReference type="ARBA" id="ARBA00004651"/>
    </source>
</evidence>
<dbReference type="PANTHER" id="PTHR23513:SF6">
    <property type="entry name" value="MAJOR FACILITATOR SUPERFAMILY ASSOCIATED DOMAIN-CONTAINING PROTEIN"/>
    <property type="match status" value="1"/>
</dbReference>
<keyword evidence="2" id="KW-1003">Cell membrane</keyword>
<feature type="transmembrane region" description="Helical" evidence="6">
    <location>
        <begin position="231"/>
        <end position="252"/>
    </location>
</feature>
<feature type="transmembrane region" description="Helical" evidence="6">
    <location>
        <begin position="363"/>
        <end position="384"/>
    </location>
</feature>
<dbReference type="Gene3D" id="1.20.1250.20">
    <property type="entry name" value="MFS general substrate transporter like domains"/>
    <property type="match status" value="1"/>
</dbReference>
<evidence type="ECO:0000256" key="3">
    <source>
        <dbReference type="ARBA" id="ARBA00022692"/>
    </source>
</evidence>
<evidence type="ECO:0000313" key="9">
    <source>
        <dbReference type="Proteomes" id="UP000319516"/>
    </source>
</evidence>
<dbReference type="EMBL" id="VFOP01000001">
    <property type="protein sequence ID" value="TQL51706.1"/>
    <property type="molecule type" value="Genomic_DNA"/>
</dbReference>
<gene>
    <name evidence="8" type="ORF">FB467_2860</name>
</gene>
<evidence type="ECO:0000256" key="5">
    <source>
        <dbReference type="ARBA" id="ARBA00023136"/>
    </source>
</evidence>
<sequence length="420" mass="41836">MPSFPEGGSLRRARPLLLSNTLDAGSRQAADLGTDIIAVTVLGASATQMGLLNALGTVAFLVLGIPVGVLVDRSPTVRTLLAAGLTRAGLLSTVVLAWWVGGLTLLHLYAVALLAGVCSVVTETTQTALAPRLVGPERVGPLVARMQSAETVVGLVAPAAAGALAAAAGAGPLLGVAVAVTVCSVVVLGMSRRPRPGGADTGDDGATPAGALRRLFSEAGEGWRALVRDAVLLRLTLAAMLVNLGLAIWSAVEVLVVLRTLGLGAEVLGLIVSAGALGGLLGSLVAVPLGARLGAGPLMRCSLALLAPTAALVLVALAAPGHATPLLLTHAFLWGVLMVTYNVHLAGLVAAQTPASLLGRVSATRRTLTMGIVPAGGLLGGVLADAAGDQATVLAWCLLNAAGAGLAFSRQGGVSRAARR</sequence>
<dbReference type="AlphaFoldDB" id="A0A542YUE3"/>
<keyword evidence="5 6" id="KW-0472">Membrane</keyword>
<dbReference type="InterPro" id="IPR011701">
    <property type="entry name" value="MFS"/>
</dbReference>
<keyword evidence="3 6" id="KW-0812">Transmembrane</keyword>
<evidence type="ECO:0000256" key="4">
    <source>
        <dbReference type="ARBA" id="ARBA00022989"/>
    </source>
</evidence>
<dbReference type="OrthoDB" id="9815525at2"/>
<feature type="transmembrane region" description="Helical" evidence="6">
    <location>
        <begin position="51"/>
        <end position="71"/>
    </location>
</feature>
<dbReference type="Pfam" id="PF07690">
    <property type="entry name" value="MFS_1"/>
    <property type="match status" value="1"/>
</dbReference>
<keyword evidence="9" id="KW-1185">Reference proteome</keyword>
<protein>
    <submittedName>
        <fullName evidence="8">MFS transporter</fullName>
    </submittedName>
</protein>
<dbReference type="SUPFAM" id="SSF103473">
    <property type="entry name" value="MFS general substrate transporter"/>
    <property type="match status" value="1"/>
</dbReference>
<keyword evidence="4 6" id="KW-1133">Transmembrane helix</keyword>
<feature type="domain" description="Major facilitator superfamily (MFS) profile" evidence="7">
    <location>
        <begin position="231"/>
        <end position="420"/>
    </location>
</feature>
<evidence type="ECO:0000256" key="2">
    <source>
        <dbReference type="ARBA" id="ARBA00022475"/>
    </source>
</evidence>
<feature type="transmembrane region" description="Helical" evidence="6">
    <location>
        <begin position="301"/>
        <end position="319"/>
    </location>
</feature>
<evidence type="ECO:0000256" key="6">
    <source>
        <dbReference type="SAM" id="Phobius"/>
    </source>
</evidence>
<dbReference type="InterPro" id="IPR020846">
    <property type="entry name" value="MFS_dom"/>
</dbReference>
<feature type="transmembrane region" description="Helical" evidence="6">
    <location>
        <begin position="80"/>
        <end position="100"/>
    </location>
</feature>
<feature type="transmembrane region" description="Helical" evidence="6">
    <location>
        <begin position="267"/>
        <end position="289"/>
    </location>
</feature>
<comment type="subcellular location">
    <subcellularLocation>
        <location evidence="1">Cell membrane</location>
        <topology evidence="1">Multi-pass membrane protein</topology>
    </subcellularLocation>
</comment>
<comment type="caution">
    <text evidence="8">The sequence shown here is derived from an EMBL/GenBank/DDBJ whole genome shotgun (WGS) entry which is preliminary data.</text>
</comment>
<dbReference type="RefSeq" id="WP_141785669.1">
    <property type="nucleotide sequence ID" value="NZ_BAAAIK010000001.1"/>
</dbReference>
<organism evidence="8 9">
    <name type="scientific">Ornithinicoccus hortensis</name>
    <dbReference type="NCBI Taxonomy" id="82346"/>
    <lineage>
        <taxon>Bacteria</taxon>
        <taxon>Bacillati</taxon>
        <taxon>Actinomycetota</taxon>
        <taxon>Actinomycetes</taxon>
        <taxon>Micrococcales</taxon>
        <taxon>Intrasporangiaceae</taxon>
        <taxon>Ornithinicoccus</taxon>
    </lineage>
</organism>
<feature type="transmembrane region" description="Helical" evidence="6">
    <location>
        <begin position="331"/>
        <end position="351"/>
    </location>
</feature>
<evidence type="ECO:0000259" key="7">
    <source>
        <dbReference type="PROSITE" id="PS50850"/>
    </source>
</evidence>
<dbReference type="GO" id="GO:0005886">
    <property type="term" value="C:plasma membrane"/>
    <property type="evidence" value="ECO:0007669"/>
    <property type="project" value="UniProtKB-SubCell"/>
</dbReference>
<dbReference type="InterPro" id="IPR036259">
    <property type="entry name" value="MFS_trans_sf"/>
</dbReference>
<dbReference type="GO" id="GO:0022857">
    <property type="term" value="F:transmembrane transporter activity"/>
    <property type="evidence" value="ECO:0007669"/>
    <property type="project" value="InterPro"/>
</dbReference>
<dbReference type="PROSITE" id="PS50850">
    <property type="entry name" value="MFS"/>
    <property type="match status" value="1"/>
</dbReference>
<name>A0A542YUE3_9MICO</name>
<feature type="transmembrane region" description="Helical" evidence="6">
    <location>
        <begin position="390"/>
        <end position="409"/>
    </location>
</feature>
<dbReference type="Proteomes" id="UP000319516">
    <property type="component" value="Unassembled WGS sequence"/>
</dbReference>
<dbReference type="PANTHER" id="PTHR23513">
    <property type="entry name" value="INTEGRAL MEMBRANE EFFLUX PROTEIN-RELATED"/>
    <property type="match status" value="1"/>
</dbReference>
<proteinExistence type="predicted"/>
<evidence type="ECO:0000313" key="8">
    <source>
        <dbReference type="EMBL" id="TQL51706.1"/>
    </source>
</evidence>
<accession>A0A542YUE3</accession>
<reference evidence="8 9" key="1">
    <citation type="submission" date="2019-06" db="EMBL/GenBank/DDBJ databases">
        <title>Sequencing the genomes of 1000 actinobacteria strains.</title>
        <authorList>
            <person name="Klenk H.-P."/>
        </authorList>
    </citation>
    <scope>NUCLEOTIDE SEQUENCE [LARGE SCALE GENOMIC DNA]</scope>
    <source>
        <strain evidence="8 9">DSM 12335</strain>
    </source>
</reference>
<feature type="transmembrane region" description="Helical" evidence="6">
    <location>
        <begin position="173"/>
        <end position="190"/>
    </location>
</feature>